<organism evidence="2 3">
    <name type="scientific">Mucuna pruriens</name>
    <name type="common">Velvet bean</name>
    <name type="synonym">Dolichos pruriens</name>
    <dbReference type="NCBI Taxonomy" id="157652"/>
    <lineage>
        <taxon>Eukaryota</taxon>
        <taxon>Viridiplantae</taxon>
        <taxon>Streptophyta</taxon>
        <taxon>Embryophyta</taxon>
        <taxon>Tracheophyta</taxon>
        <taxon>Spermatophyta</taxon>
        <taxon>Magnoliopsida</taxon>
        <taxon>eudicotyledons</taxon>
        <taxon>Gunneridae</taxon>
        <taxon>Pentapetalae</taxon>
        <taxon>rosids</taxon>
        <taxon>fabids</taxon>
        <taxon>Fabales</taxon>
        <taxon>Fabaceae</taxon>
        <taxon>Papilionoideae</taxon>
        <taxon>50 kb inversion clade</taxon>
        <taxon>NPAAA clade</taxon>
        <taxon>indigoferoid/millettioid clade</taxon>
        <taxon>Phaseoleae</taxon>
        <taxon>Mucuna</taxon>
    </lineage>
</organism>
<keyword evidence="3" id="KW-1185">Reference proteome</keyword>
<feature type="signal peptide" evidence="1">
    <location>
        <begin position="1"/>
        <end position="29"/>
    </location>
</feature>
<feature type="non-terminal residue" evidence="2">
    <location>
        <position position="1"/>
    </location>
</feature>
<accession>A0A371FA20</accession>
<gene>
    <name evidence="2" type="ORF">CR513_45194</name>
</gene>
<feature type="chain" id="PRO_5016868724" evidence="1">
    <location>
        <begin position="30"/>
        <end position="93"/>
    </location>
</feature>
<protein>
    <submittedName>
        <fullName evidence="2">Uncharacterized protein</fullName>
    </submittedName>
</protein>
<proteinExistence type="predicted"/>
<keyword evidence="1" id="KW-0732">Signal</keyword>
<dbReference type="AlphaFoldDB" id="A0A371FA20"/>
<feature type="non-terminal residue" evidence="2">
    <location>
        <position position="93"/>
    </location>
</feature>
<dbReference type="Proteomes" id="UP000257109">
    <property type="component" value="Unassembled WGS sequence"/>
</dbReference>
<comment type="caution">
    <text evidence="2">The sequence shown here is derived from an EMBL/GenBank/DDBJ whole genome shotgun (WGS) entry which is preliminary data.</text>
</comment>
<reference evidence="2" key="1">
    <citation type="submission" date="2018-05" db="EMBL/GenBank/DDBJ databases">
        <title>Draft genome of Mucuna pruriens seed.</title>
        <authorList>
            <person name="Nnadi N.E."/>
            <person name="Vos R."/>
            <person name="Hasami M.H."/>
            <person name="Devisetty U.K."/>
            <person name="Aguiy J.C."/>
        </authorList>
    </citation>
    <scope>NUCLEOTIDE SEQUENCE [LARGE SCALE GENOMIC DNA]</scope>
    <source>
        <strain evidence="2">JCA_2017</strain>
    </source>
</reference>
<name>A0A371FA20_MUCPR</name>
<evidence type="ECO:0000313" key="3">
    <source>
        <dbReference type="Proteomes" id="UP000257109"/>
    </source>
</evidence>
<sequence length="93" mass="10350">MSSTSWENALPESYLLVLVLHLNVILPSAHPPATSSLAPQSPTRSSSTTIVPTNDFIVANFSKFVMRTGTNYLLIAIEENHQRDVHLIILRHQ</sequence>
<evidence type="ECO:0000256" key="1">
    <source>
        <dbReference type="SAM" id="SignalP"/>
    </source>
</evidence>
<dbReference type="EMBL" id="QJKJ01009988">
    <property type="protein sequence ID" value="RDX74983.1"/>
    <property type="molecule type" value="Genomic_DNA"/>
</dbReference>
<evidence type="ECO:0000313" key="2">
    <source>
        <dbReference type="EMBL" id="RDX74983.1"/>
    </source>
</evidence>